<feature type="compositionally biased region" description="Polar residues" evidence="1">
    <location>
        <begin position="172"/>
        <end position="187"/>
    </location>
</feature>
<accession>A0ABU8U441</accession>
<feature type="chain" id="PRO_5046002407" evidence="2">
    <location>
        <begin position="22"/>
        <end position="187"/>
    </location>
</feature>
<feature type="compositionally biased region" description="Low complexity" evidence="1">
    <location>
        <begin position="33"/>
        <end position="52"/>
    </location>
</feature>
<evidence type="ECO:0000256" key="2">
    <source>
        <dbReference type="SAM" id="SignalP"/>
    </source>
</evidence>
<dbReference type="EMBL" id="JBBKAM010000002">
    <property type="protein sequence ID" value="MEJ8642440.1"/>
    <property type="molecule type" value="Genomic_DNA"/>
</dbReference>
<proteinExistence type="predicted"/>
<organism evidence="3 4">
    <name type="scientific">Streptomyces caledonius</name>
    <dbReference type="NCBI Taxonomy" id="3134107"/>
    <lineage>
        <taxon>Bacteria</taxon>
        <taxon>Bacillati</taxon>
        <taxon>Actinomycetota</taxon>
        <taxon>Actinomycetes</taxon>
        <taxon>Kitasatosporales</taxon>
        <taxon>Streptomycetaceae</taxon>
        <taxon>Streptomyces</taxon>
    </lineage>
</organism>
<name>A0ABU8U441_9ACTN</name>
<keyword evidence="4" id="KW-1185">Reference proteome</keyword>
<comment type="caution">
    <text evidence="3">The sequence shown here is derived from an EMBL/GenBank/DDBJ whole genome shotgun (WGS) entry which is preliminary data.</text>
</comment>
<reference evidence="3 4" key="1">
    <citation type="submission" date="2024-03" db="EMBL/GenBank/DDBJ databases">
        <title>Novel Streptomyces species of biotechnological and ecological value are a feature of Machair soil.</title>
        <authorList>
            <person name="Prole J.R."/>
            <person name="Goodfellow M."/>
            <person name="Allenby N."/>
            <person name="Ward A.C."/>
        </authorList>
    </citation>
    <scope>NUCLEOTIDE SEQUENCE [LARGE SCALE GENOMIC DNA]</scope>
    <source>
        <strain evidence="3 4">MS1.HAVA.3</strain>
    </source>
</reference>
<dbReference type="Proteomes" id="UP001382904">
    <property type="component" value="Unassembled WGS sequence"/>
</dbReference>
<evidence type="ECO:0000313" key="4">
    <source>
        <dbReference type="Proteomes" id="UP001382904"/>
    </source>
</evidence>
<feature type="compositionally biased region" description="Low complexity" evidence="1">
    <location>
        <begin position="71"/>
        <end position="83"/>
    </location>
</feature>
<evidence type="ECO:0000256" key="1">
    <source>
        <dbReference type="SAM" id="MobiDB-lite"/>
    </source>
</evidence>
<keyword evidence="2" id="KW-0732">Signal</keyword>
<feature type="region of interest" description="Disordered" evidence="1">
    <location>
        <begin position="23"/>
        <end position="187"/>
    </location>
</feature>
<sequence length="187" mass="18849">MLLAATGALTVVALGTVVSLAMDSSDEAPPAQVPAVSSTPTVSVPTTAPGTSGNDPAPEQPESAPPTESTAPGRASPRLRAARPPGPVPPAVLDAAEDPAVVHRFDPADEYGAVPDPDGDRRALADDHDSGDGHRHVPDHGPLNDHGLNDHGLNDDGSVLADGAVASGGPQGQNRRSLSSSMPRRAL</sequence>
<gene>
    <name evidence="3" type="ORF">WKI68_15515</name>
</gene>
<evidence type="ECO:0000313" key="3">
    <source>
        <dbReference type="EMBL" id="MEJ8642440.1"/>
    </source>
</evidence>
<protein>
    <submittedName>
        <fullName evidence="3">Uncharacterized protein</fullName>
    </submittedName>
</protein>
<feature type="compositionally biased region" description="Basic and acidic residues" evidence="1">
    <location>
        <begin position="118"/>
        <end position="154"/>
    </location>
</feature>
<feature type="signal peptide" evidence="2">
    <location>
        <begin position="1"/>
        <end position="21"/>
    </location>
</feature>